<protein>
    <recommendedName>
        <fullName evidence="6">nicotinamidase</fullName>
        <ecNumber evidence="6">3.5.1.19</ecNumber>
    </recommendedName>
    <alternativeName>
        <fullName evidence="7">Nicotinamide deamidase</fullName>
    </alternativeName>
</protein>
<dbReference type="Proteomes" id="UP000824128">
    <property type="component" value="Unassembled WGS sequence"/>
</dbReference>
<evidence type="ECO:0000256" key="6">
    <source>
        <dbReference type="ARBA" id="ARBA00039017"/>
    </source>
</evidence>
<name>A0A9D1SSU8_9FIRM</name>
<evidence type="ECO:0000313" key="10">
    <source>
        <dbReference type="Proteomes" id="UP000824128"/>
    </source>
</evidence>
<organism evidence="9 10">
    <name type="scientific">Candidatus Aphodomorpha intestinavium</name>
    <dbReference type="NCBI Taxonomy" id="2840672"/>
    <lineage>
        <taxon>Bacteria</taxon>
        <taxon>Bacillati</taxon>
        <taxon>Bacillota</taxon>
        <taxon>Clostridia</taxon>
        <taxon>Eubacteriales</taxon>
        <taxon>Candidatus Aphodomorpha</taxon>
    </lineage>
</organism>
<dbReference type="EC" id="3.5.1.19" evidence="6"/>
<keyword evidence="4" id="KW-0378">Hydrolase</keyword>
<dbReference type="EMBL" id="DVNZ01000060">
    <property type="protein sequence ID" value="HIU93894.1"/>
    <property type="molecule type" value="Genomic_DNA"/>
</dbReference>
<dbReference type="SUPFAM" id="SSF52499">
    <property type="entry name" value="Isochorismatase-like hydrolases"/>
    <property type="match status" value="1"/>
</dbReference>
<evidence type="ECO:0000256" key="5">
    <source>
        <dbReference type="ARBA" id="ARBA00037900"/>
    </source>
</evidence>
<evidence type="ECO:0000256" key="4">
    <source>
        <dbReference type="ARBA" id="ARBA00022801"/>
    </source>
</evidence>
<comment type="similarity">
    <text evidence="1">Belongs to the isochorismatase family.</text>
</comment>
<dbReference type="PANTHER" id="PTHR11080">
    <property type="entry name" value="PYRAZINAMIDASE/NICOTINAMIDASE"/>
    <property type="match status" value="1"/>
</dbReference>
<dbReference type="Gene3D" id="3.40.50.850">
    <property type="entry name" value="Isochorismatase-like"/>
    <property type="match status" value="1"/>
</dbReference>
<proteinExistence type="inferred from homology"/>
<reference evidence="9" key="1">
    <citation type="submission" date="2020-10" db="EMBL/GenBank/DDBJ databases">
        <authorList>
            <person name="Gilroy R."/>
        </authorList>
    </citation>
    <scope>NUCLEOTIDE SEQUENCE</scope>
    <source>
        <strain evidence="9">ChiGjej2B2-16831</strain>
    </source>
</reference>
<dbReference type="InterPro" id="IPR036380">
    <property type="entry name" value="Isochorismatase-like_sf"/>
</dbReference>
<dbReference type="GO" id="GO:0008936">
    <property type="term" value="F:nicotinamidase activity"/>
    <property type="evidence" value="ECO:0007669"/>
    <property type="project" value="UniProtKB-EC"/>
</dbReference>
<gene>
    <name evidence="9" type="ORF">IAD24_01925</name>
</gene>
<dbReference type="Pfam" id="PF00857">
    <property type="entry name" value="Isochorismatase"/>
    <property type="match status" value="1"/>
</dbReference>
<reference evidence="9" key="2">
    <citation type="journal article" date="2021" name="PeerJ">
        <title>Extensive microbial diversity within the chicken gut microbiome revealed by metagenomics and culture.</title>
        <authorList>
            <person name="Gilroy R."/>
            <person name="Ravi A."/>
            <person name="Getino M."/>
            <person name="Pursley I."/>
            <person name="Horton D.L."/>
            <person name="Alikhan N.F."/>
            <person name="Baker D."/>
            <person name="Gharbi K."/>
            <person name="Hall N."/>
            <person name="Watson M."/>
            <person name="Adriaenssens E.M."/>
            <person name="Foster-Nyarko E."/>
            <person name="Jarju S."/>
            <person name="Secka A."/>
            <person name="Antonio M."/>
            <person name="Oren A."/>
            <person name="Chaudhuri R.R."/>
            <person name="La Ragione R."/>
            <person name="Hildebrand F."/>
            <person name="Pallen M.J."/>
        </authorList>
    </citation>
    <scope>NUCLEOTIDE SEQUENCE</scope>
    <source>
        <strain evidence="9">ChiGjej2B2-16831</strain>
    </source>
</reference>
<evidence type="ECO:0000313" key="9">
    <source>
        <dbReference type="EMBL" id="HIU93894.1"/>
    </source>
</evidence>
<sequence length="178" mass="18676">MKRVLIVVDMQNDFVSGALGTPEARAIEPAVAARIRSFDGEVFATLDTHGPDYLRTQEGKRLPVPHCLAGTAGHALTDGVRAALAERGMDDAAHLLQKDTFGARELPGRIAAALCGAPEEVVLAGVCTDICVISNALLVKAFFPEARVAVDAACCAGVTPKSHQTALDAMRACQIDVL</sequence>
<feature type="domain" description="Isochorismatase-like" evidence="8">
    <location>
        <begin position="4"/>
        <end position="177"/>
    </location>
</feature>
<accession>A0A9D1SSU8</accession>
<evidence type="ECO:0000259" key="8">
    <source>
        <dbReference type="Pfam" id="PF00857"/>
    </source>
</evidence>
<evidence type="ECO:0000256" key="3">
    <source>
        <dbReference type="ARBA" id="ARBA00022723"/>
    </source>
</evidence>
<evidence type="ECO:0000256" key="1">
    <source>
        <dbReference type="ARBA" id="ARBA00006336"/>
    </source>
</evidence>
<dbReference type="PANTHER" id="PTHR11080:SF2">
    <property type="entry name" value="LD05707P"/>
    <property type="match status" value="1"/>
</dbReference>
<keyword evidence="2" id="KW-0662">Pyridine nucleotide biosynthesis</keyword>
<evidence type="ECO:0000256" key="2">
    <source>
        <dbReference type="ARBA" id="ARBA00022642"/>
    </source>
</evidence>
<dbReference type="InterPro" id="IPR052347">
    <property type="entry name" value="Isochorismatase_Nicotinamidase"/>
</dbReference>
<dbReference type="InterPro" id="IPR000868">
    <property type="entry name" value="Isochorismatase-like_dom"/>
</dbReference>
<keyword evidence="3" id="KW-0479">Metal-binding</keyword>
<dbReference type="GO" id="GO:0046872">
    <property type="term" value="F:metal ion binding"/>
    <property type="evidence" value="ECO:0007669"/>
    <property type="project" value="UniProtKB-KW"/>
</dbReference>
<dbReference type="GO" id="GO:0019363">
    <property type="term" value="P:pyridine nucleotide biosynthetic process"/>
    <property type="evidence" value="ECO:0007669"/>
    <property type="project" value="UniProtKB-KW"/>
</dbReference>
<dbReference type="CDD" id="cd00431">
    <property type="entry name" value="cysteine_hydrolases"/>
    <property type="match status" value="1"/>
</dbReference>
<evidence type="ECO:0000256" key="7">
    <source>
        <dbReference type="ARBA" id="ARBA00043224"/>
    </source>
</evidence>
<dbReference type="AlphaFoldDB" id="A0A9D1SSU8"/>
<comment type="caution">
    <text evidence="9">The sequence shown here is derived from an EMBL/GenBank/DDBJ whole genome shotgun (WGS) entry which is preliminary data.</text>
</comment>
<comment type="pathway">
    <text evidence="5">Cofactor biosynthesis; nicotinate biosynthesis; nicotinate from nicotinamide: step 1/1.</text>
</comment>